<sequence>MLRLVMDFICEKSESQP</sequence>
<dbReference type="EMBL" id="GGEC01059119">
    <property type="protein sequence ID" value="MBX39603.1"/>
    <property type="molecule type" value="Transcribed_RNA"/>
</dbReference>
<dbReference type="AlphaFoldDB" id="A0A2P2NAV8"/>
<organism evidence="1">
    <name type="scientific">Rhizophora mucronata</name>
    <name type="common">Asiatic mangrove</name>
    <dbReference type="NCBI Taxonomy" id="61149"/>
    <lineage>
        <taxon>Eukaryota</taxon>
        <taxon>Viridiplantae</taxon>
        <taxon>Streptophyta</taxon>
        <taxon>Embryophyta</taxon>
        <taxon>Tracheophyta</taxon>
        <taxon>Spermatophyta</taxon>
        <taxon>Magnoliopsida</taxon>
        <taxon>eudicotyledons</taxon>
        <taxon>Gunneridae</taxon>
        <taxon>Pentapetalae</taxon>
        <taxon>rosids</taxon>
        <taxon>fabids</taxon>
        <taxon>Malpighiales</taxon>
        <taxon>Rhizophoraceae</taxon>
        <taxon>Rhizophora</taxon>
    </lineage>
</organism>
<proteinExistence type="predicted"/>
<accession>A0A2P2NAV8</accession>
<reference evidence="1" key="1">
    <citation type="submission" date="2018-02" db="EMBL/GenBank/DDBJ databases">
        <title>Rhizophora mucronata_Transcriptome.</title>
        <authorList>
            <person name="Meera S.P."/>
            <person name="Sreeshan A."/>
            <person name="Augustine A."/>
        </authorList>
    </citation>
    <scope>NUCLEOTIDE SEQUENCE</scope>
    <source>
        <tissue evidence="1">Leaf</tissue>
    </source>
</reference>
<name>A0A2P2NAV8_RHIMU</name>
<evidence type="ECO:0000313" key="1">
    <source>
        <dbReference type="EMBL" id="MBX39603.1"/>
    </source>
</evidence>
<protein>
    <submittedName>
        <fullName evidence="1">Uncharacterized protein</fullName>
    </submittedName>
</protein>